<evidence type="ECO:0000259" key="1">
    <source>
        <dbReference type="Pfam" id="PF01408"/>
    </source>
</evidence>
<dbReference type="InterPro" id="IPR036291">
    <property type="entry name" value="NAD(P)-bd_dom_sf"/>
</dbReference>
<proteinExistence type="predicted"/>
<dbReference type="Pfam" id="PF01408">
    <property type="entry name" value="GFO_IDH_MocA"/>
    <property type="match status" value="1"/>
</dbReference>
<dbReference type="GO" id="GO:0000166">
    <property type="term" value="F:nucleotide binding"/>
    <property type="evidence" value="ECO:0007669"/>
    <property type="project" value="InterPro"/>
</dbReference>
<gene>
    <name evidence="2" type="ORF">SDC9_64873</name>
</gene>
<dbReference type="EMBL" id="VSSQ01002988">
    <property type="protein sequence ID" value="MPM18462.1"/>
    <property type="molecule type" value="Genomic_DNA"/>
</dbReference>
<organism evidence="2">
    <name type="scientific">bioreactor metagenome</name>
    <dbReference type="NCBI Taxonomy" id="1076179"/>
    <lineage>
        <taxon>unclassified sequences</taxon>
        <taxon>metagenomes</taxon>
        <taxon>ecological metagenomes</taxon>
    </lineage>
</organism>
<evidence type="ECO:0000313" key="2">
    <source>
        <dbReference type="EMBL" id="MPM18462.1"/>
    </source>
</evidence>
<dbReference type="Gene3D" id="3.40.50.720">
    <property type="entry name" value="NAD(P)-binding Rossmann-like Domain"/>
    <property type="match status" value="1"/>
</dbReference>
<sequence length="300" mass="33035">MGHEFKLAVIGLDTSHAVELPRLINDRKMAPGLRVTHCLSFATPFQNAAGLLARKAELNGFGVTVTENYAEAVANCDGVMLEINDASLHLAYFERCAALGKPMFLDKPFADTLDHAKAIDRIAQRREIRYFTASPLRFDADLVRALCVEPLTVDSATVWGPFGKAAAGSSLIWYGCHALEMLERIMGGGALSVTVGADRRGYVGHVRYADGRRGIVELTDDGGRYGGVLREWLGRERLFQVSGVIPYYQMLVREIAAFFLNGAQPVTREDAFEVMALLEAFDRAAQSGRTEMVDRSWENA</sequence>
<reference evidence="2" key="1">
    <citation type="submission" date="2019-08" db="EMBL/GenBank/DDBJ databases">
        <authorList>
            <person name="Kucharzyk K."/>
            <person name="Murdoch R.W."/>
            <person name="Higgins S."/>
            <person name="Loffler F."/>
        </authorList>
    </citation>
    <scope>NUCLEOTIDE SEQUENCE</scope>
</reference>
<feature type="domain" description="Gfo/Idh/MocA-like oxidoreductase N-terminal" evidence="1">
    <location>
        <begin position="52"/>
        <end position="131"/>
    </location>
</feature>
<dbReference type="SUPFAM" id="SSF51735">
    <property type="entry name" value="NAD(P)-binding Rossmann-fold domains"/>
    <property type="match status" value="1"/>
</dbReference>
<dbReference type="InterPro" id="IPR000683">
    <property type="entry name" value="Gfo/Idh/MocA-like_OxRdtase_N"/>
</dbReference>
<dbReference type="AlphaFoldDB" id="A0A644XQG8"/>
<protein>
    <recommendedName>
        <fullName evidence="1">Gfo/Idh/MocA-like oxidoreductase N-terminal domain-containing protein</fullName>
    </recommendedName>
</protein>
<accession>A0A644XQG8</accession>
<comment type="caution">
    <text evidence="2">The sequence shown here is derived from an EMBL/GenBank/DDBJ whole genome shotgun (WGS) entry which is preliminary data.</text>
</comment>
<name>A0A644XQG8_9ZZZZ</name>